<evidence type="ECO:0000313" key="1">
    <source>
        <dbReference type="EMBL" id="CUH69948.1"/>
    </source>
</evidence>
<dbReference type="Proteomes" id="UP000051086">
    <property type="component" value="Unassembled WGS sequence"/>
</dbReference>
<dbReference type="InterPro" id="IPR014937">
    <property type="entry name" value="DUF1810"/>
</dbReference>
<dbReference type="Proteomes" id="UP000051887">
    <property type="component" value="Unassembled WGS sequence"/>
</dbReference>
<dbReference type="EMBL" id="CYSC01000031">
    <property type="protein sequence ID" value="CUH72422.1"/>
    <property type="molecule type" value="Genomic_DNA"/>
</dbReference>
<evidence type="ECO:0000313" key="3">
    <source>
        <dbReference type="Proteomes" id="UP000051086"/>
    </source>
</evidence>
<dbReference type="RefSeq" id="WP_058243620.1">
    <property type="nucleotide sequence ID" value="NZ_CYSB01000041.1"/>
</dbReference>
<name>A0A0P1FUT6_9RHOB</name>
<dbReference type="SUPFAM" id="SSF140736">
    <property type="entry name" value="Rv1873-like"/>
    <property type="match status" value="1"/>
</dbReference>
<evidence type="ECO:0000313" key="2">
    <source>
        <dbReference type="EMBL" id="CUH72422.1"/>
    </source>
</evidence>
<dbReference type="PIRSF" id="PIRSF008546">
    <property type="entry name" value="UCP008546"/>
    <property type="match status" value="1"/>
</dbReference>
<dbReference type="AlphaFoldDB" id="A0A0P1FUT6"/>
<dbReference type="Gene3D" id="1.25.40.380">
    <property type="entry name" value="Protein of unknown function DUF1810"/>
    <property type="match status" value="1"/>
</dbReference>
<dbReference type="Pfam" id="PF08837">
    <property type="entry name" value="DUF1810"/>
    <property type="match status" value="1"/>
</dbReference>
<proteinExistence type="predicted"/>
<keyword evidence="3" id="KW-1185">Reference proteome</keyword>
<reference evidence="1 3" key="2">
    <citation type="submission" date="2015-09" db="EMBL/GenBank/DDBJ databases">
        <authorList>
            <person name="Rodrigo-Torres L."/>
            <person name="Arahal D.R."/>
        </authorList>
    </citation>
    <scope>NUCLEOTIDE SEQUENCE [LARGE SCALE GENOMIC DNA]</scope>
    <source>
        <strain evidence="1 3">CECT 5118</strain>
    </source>
</reference>
<dbReference type="OrthoDB" id="9801870at2"/>
<reference evidence="2 4" key="1">
    <citation type="submission" date="2015-09" db="EMBL/GenBank/DDBJ databases">
        <authorList>
            <consortium name="Swine Surveillance"/>
        </authorList>
    </citation>
    <scope>NUCLEOTIDE SEQUENCE [LARGE SCALE GENOMIC DNA]</scope>
    <source>
        <strain evidence="2 4">5120</strain>
    </source>
</reference>
<gene>
    <name evidence="1" type="ORF">TL5118_03919</name>
    <name evidence="2" type="ORF">TL5120_02222</name>
</gene>
<dbReference type="EMBL" id="CYSB01000041">
    <property type="protein sequence ID" value="CUH69948.1"/>
    <property type="molecule type" value="Genomic_DNA"/>
</dbReference>
<dbReference type="InterPro" id="IPR036287">
    <property type="entry name" value="Rv1873-like_sf"/>
</dbReference>
<sequence length="142" mass="16241">MNYDLSRFVQAQSRNYDDAAREISQGRKMSHWMWYIYPQLVGLGRSDYAIYYGIENLAEAEAYLHHDVLGPRLVHMMDLLLQHLDQPAEMIMGKVDARKLRSSATLFATVKEAPPVFAQVLDMFYDGQRCEVTDALLGPDPA</sequence>
<organism evidence="2 4">
    <name type="scientific">Thalassovita autumnalis</name>
    <dbReference type="NCBI Taxonomy" id="2072972"/>
    <lineage>
        <taxon>Bacteria</taxon>
        <taxon>Pseudomonadati</taxon>
        <taxon>Pseudomonadota</taxon>
        <taxon>Alphaproteobacteria</taxon>
        <taxon>Rhodobacterales</taxon>
        <taxon>Roseobacteraceae</taxon>
        <taxon>Thalassovita</taxon>
    </lineage>
</organism>
<accession>A0A0P1FUT6</accession>
<evidence type="ECO:0008006" key="5">
    <source>
        <dbReference type="Google" id="ProtNLM"/>
    </source>
</evidence>
<protein>
    <recommendedName>
        <fullName evidence="5">DUF1810 domain-containing protein</fullName>
    </recommendedName>
</protein>
<evidence type="ECO:0000313" key="4">
    <source>
        <dbReference type="Proteomes" id="UP000051887"/>
    </source>
</evidence>